<reference evidence="1 2" key="1">
    <citation type="submission" date="2016-10" db="EMBL/GenBank/DDBJ databases">
        <authorList>
            <person name="de Groot N.N."/>
        </authorList>
    </citation>
    <scope>NUCLEOTIDE SEQUENCE [LARGE SCALE GENOMIC DNA]</scope>
    <source>
        <strain evidence="1 2">DSM 2179</strain>
    </source>
</reference>
<dbReference type="EMBL" id="FNZK01000034">
    <property type="protein sequence ID" value="SEJ97477.1"/>
    <property type="molecule type" value="Genomic_DNA"/>
</dbReference>
<keyword evidence="2" id="KW-1185">Reference proteome</keyword>
<gene>
    <name evidence="1" type="ORF">SAMN05660742_1349</name>
</gene>
<organism evidence="1 2">
    <name type="scientific">Propionispira arboris</name>
    <dbReference type="NCBI Taxonomy" id="84035"/>
    <lineage>
        <taxon>Bacteria</taxon>
        <taxon>Bacillati</taxon>
        <taxon>Bacillota</taxon>
        <taxon>Negativicutes</taxon>
        <taxon>Selenomonadales</taxon>
        <taxon>Selenomonadaceae</taxon>
        <taxon>Propionispira</taxon>
    </lineage>
</organism>
<accession>A0A1H7D9C3</accession>
<dbReference type="AlphaFoldDB" id="A0A1H7D9C3"/>
<evidence type="ECO:0000313" key="1">
    <source>
        <dbReference type="EMBL" id="SEJ97477.1"/>
    </source>
</evidence>
<protein>
    <submittedName>
        <fullName evidence="1">C_GCAxxG_C_C family probable redox protein</fullName>
    </submittedName>
</protein>
<proteinExistence type="predicted"/>
<evidence type="ECO:0000313" key="2">
    <source>
        <dbReference type="Proteomes" id="UP000199662"/>
    </source>
</evidence>
<dbReference type="RefSeq" id="WP_091835988.1">
    <property type="nucleotide sequence ID" value="NZ_FNZK01000034.1"/>
</dbReference>
<dbReference type="Proteomes" id="UP000199662">
    <property type="component" value="Unassembled WGS sequence"/>
</dbReference>
<dbReference type="STRING" id="84035.SAMN05660742_1349"/>
<dbReference type="Pfam" id="PF09719">
    <property type="entry name" value="C_GCAxxG_C_C"/>
    <property type="match status" value="1"/>
</dbReference>
<dbReference type="InterPro" id="IPR010181">
    <property type="entry name" value="CGCAxxGCC_motif"/>
</dbReference>
<sequence length="142" mass="15910">MIQEEYIREKVHTYYWNEDVNCATVMLNILTELHDLKLDLQVIDSAVGMHGAGGFGAQCGLVEGSLMFIGIWGKKNGLLTEKIVDLCYCFAKDFEQEFGSLSCSKLRPQGFNAHNPPHLCEGLSNKAVNFTAEYLKDNAKFL</sequence>
<name>A0A1H7D9C3_9FIRM</name>